<evidence type="ECO:0000313" key="1">
    <source>
        <dbReference type="EMBL" id="DAE92707.1"/>
    </source>
</evidence>
<sequence>MAQVIKYQQGGSTPTQKYGTFTIDGNQYQVDDDFLNQMSSYGKTLDQDTAYQFSKITDALRSGANLSYDSSADRLEGVQFDVTNNQAERLGKRRSRLGRSFGNLWRGKENTARNAVHALKDFQYKKPVEALDPINIRDWSSDITMEYKRNKDTGDFELVNGNRVYINGANNLKATRRLRSLKDIAGYGDNDQFKGYNDLDKQAYIDFYNKYGEQGIEDIISRLEQGNWTDEDAMALDDIGIFLGGSKPVQAQKEVDPAQEELKKTKENWSKAGWDYDKYHNLFNVDSNGNVTINNPELLSYIGTGDAWLNNEFKRKYGSYADYIPDDSGLFVINGKVYRGDDQDSLSKIQKYLDFVADNKRTAGNSSIIKQYWDENRSRSPWFSTSVDSEGNPMWSPYFQPNRYAADLTGNYVRQAGDPLVYDYFPNYNPEDSSQFDPYGHPLRTLAERVYIDPLTKQRINYNNTLQEQLDPNIVNSYYENNPTTAFNSYYTIGNTGGYKEVASTGDASNPQTRATLYYNPQTQLYYFHDENPGNDNYTLNSRLPGSEDSMRNYYWNIDSRLGQYIEQHPEILRDPEVKGYISDIIRNPYIATISTRHAKFNPIIGQKYPDLYQLFQDLIKTQTLGKYQQQYSGTGGNSALRSITTPEGLEQLGLAYRVPSNKNGGVIKYQIGGVAANRVNSAKASKQAIQQSDKKLRAAGEEKTIGDGTQLTAADKAEIAALVADAASLGATFVPGFGNVAGAGVGAVGSLTGFGADIARDGLDWGDVSNLALNLGLDAATLLPGIGSGAKAAKIAKALKKSKAIANAVKWATRGVSFGSAASGLATAWENIQDGKWTIKDVRTVLNGVRGFANLKRNTGSAKLKGGNSDMVTLKPTNNKNLPTIKLGRSEIESVNSLPKNQKTEKLEEIIIGKLGKAKTDNITDLLSEYGIKRSSNVNFNWKKPWKSSMSKGLNTGQFKYDELPSTYRNPDDMGWWNWNKTAATRDAKTNRSNPYFKNYADKQTSQVQRFFGGPEMFTSVTALKRRPITMPIYSNLAPNLGIFSNQPQHLWYYKPENNPVFYKKGGKIIKAQPGTKYPTFSTPIDQNWTSVADYMLDKNHNPINVQVDPVAVVGTPIKRASTSLNKAVQSPQNTVVRNQYNSILNDAKMAQINNNLGFKGRLDSKEELLNDSTSRTLSNLNRSSYNTDNSDYTAFGHGKGKGFNINPDMVMGIGDFITSTIGINRTTQKMKDAIRKGMIGSQQQMPTEFYSRFSDNGLHKMYNDRIKSMRQYKTSTSDPNKVLAERLMRDMNVDQLEGERDAKFSQMIDQYNDKLLAQKQQYANIRTQITNENRNRWAQGLAQLDMADANKITQQTQNVKNLIYQLRGDYAKDLNEKQALQAQLAQQKAAGDFSNWLTNFRNSKINEFYNWQQNEGKNPEYSGWKIDDYLNYKYSGDIATNRSKYGIEALVNPYQQSQRRFWLGGNKLDTKPYLINYTNPEQIPIQRFIPYSYKSGGRYLRKTDEQQYLDQQKAINKAVGELNNNIIKLFLKMMS</sequence>
<name>A0A8S5RTM1_9CAUD</name>
<proteinExistence type="predicted"/>
<reference evidence="1" key="1">
    <citation type="journal article" date="2021" name="Proc. Natl. Acad. Sci. U.S.A.">
        <title>A Catalog of Tens of Thousands of Viruses from Human Metagenomes Reveals Hidden Associations with Chronic Diseases.</title>
        <authorList>
            <person name="Tisza M.J."/>
            <person name="Buck C.B."/>
        </authorList>
    </citation>
    <scope>NUCLEOTIDE SEQUENCE</scope>
    <source>
        <strain evidence="1">Ctw1L9</strain>
    </source>
</reference>
<accession>A0A8S5RTM1</accession>
<dbReference type="EMBL" id="BK059154">
    <property type="protein sequence ID" value="DAE92707.1"/>
    <property type="molecule type" value="Genomic_DNA"/>
</dbReference>
<protein>
    <submittedName>
        <fullName evidence="1">Uncharacterized protein</fullName>
    </submittedName>
</protein>
<organism evidence="1">
    <name type="scientific">Siphoviridae sp. gcode 4</name>
    <dbReference type="NCBI Taxonomy" id="2838368"/>
    <lineage>
        <taxon>Viruses</taxon>
        <taxon>Duplodnaviria</taxon>
        <taxon>Heunggongvirae</taxon>
        <taxon>Uroviricota</taxon>
        <taxon>Caudoviricetes</taxon>
    </lineage>
</organism>